<proteinExistence type="predicted"/>
<dbReference type="AlphaFoldDB" id="A0A7R8ZE17"/>
<evidence type="ECO:0000313" key="1">
    <source>
        <dbReference type="EMBL" id="CAD7206391.1"/>
    </source>
</evidence>
<accession>A0A7R8ZE17</accession>
<protein>
    <submittedName>
        <fullName evidence="1">Uncharacterized protein</fullName>
    </submittedName>
</protein>
<name>A0A7R8ZE17_TIMDO</name>
<dbReference type="EMBL" id="OA581445">
    <property type="protein sequence ID" value="CAD7206391.1"/>
    <property type="molecule type" value="Genomic_DNA"/>
</dbReference>
<sequence length="30" mass="3282">MGLVLSGLIYHMSMQEVGSMNRLLLVCGTK</sequence>
<gene>
    <name evidence="1" type="ORF">TDIB3V08_LOCUS12540</name>
</gene>
<reference evidence="1" key="1">
    <citation type="submission" date="2020-11" db="EMBL/GenBank/DDBJ databases">
        <authorList>
            <person name="Tran Van P."/>
        </authorList>
    </citation>
    <scope>NUCLEOTIDE SEQUENCE</scope>
</reference>
<organism evidence="1">
    <name type="scientific">Timema douglasi</name>
    <name type="common">Walking stick</name>
    <dbReference type="NCBI Taxonomy" id="61478"/>
    <lineage>
        <taxon>Eukaryota</taxon>
        <taxon>Metazoa</taxon>
        <taxon>Ecdysozoa</taxon>
        <taxon>Arthropoda</taxon>
        <taxon>Hexapoda</taxon>
        <taxon>Insecta</taxon>
        <taxon>Pterygota</taxon>
        <taxon>Neoptera</taxon>
        <taxon>Polyneoptera</taxon>
        <taxon>Phasmatodea</taxon>
        <taxon>Timematodea</taxon>
        <taxon>Timematoidea</taxon>
        <taxon>Timematidae</taxon>
        <taxon>Timema</taxon>
    </lineage>
</organism>